<dbReference type="GO" id="GO:0019752">
    <property type="term" value="P:carboxylic acid metabolic process"/>
    <property type="evidence" value="ECO:0007669"/>
    <property type="project" value="UniProtKB-ARBA"/>
</dbReference>
<dbReference type="Proteomes" id="UP001177769">
    <property type="component" value="Chromosome"/>
</dbReference>
<dbReference type="Pfam" id="PF01557">
    <property type="entry name" value="FAA_hydrolase"/>
    <property type="match status" value="1"/>
</dbReference>
<dbReference type="InterPro" id="IPR036663">
    <property type="entry name" value="Fumarylacetoacetase_C_sf"/>
</dbReference>
<dbReference type="RefSeq" id="WP_285235473.1">
    <property type="nucleotide sequence ID" value="NZ_CP116346.1"/>
</dbReference>
<dbReference type="GO" id="GO:0046872">
    <property type="term" value="F:metal ion binding"/>
    <property type="evidence" value="ECO:0007669"/>
    <property type="project" value="UniProtKB-KW"/>
</dbReference>
<protein>
    <submittedName>
        <fullName evidence="6">Fumarylacetoacetate hydrolase family protein</fullName>
    </submittedName>
</protein>
<sequence>MIWYALASYDNGHGPRPALVLDDQLYDAAAAARACGMEQQPQLAAFLNSTQLAIADWPHSAGAIAALARQVQELAAAGALHALPAQSYRLCTPYRPGRIFGAASNYVEHAKEMGTKLAPRTESAPYVFMKADTSVLATEEDVVKPAHTAKLDWEVELGVVIGRECRNVGVEEAYEVIAGYTVFNDISARDLNRRSDYPFTHDWFRGKSFDTFGPMGPWLVPRDCIAAPQNLRMRLTVNDETMQDDTTEGMIFNIAEQIAYLSSMLTLKPGDLIATGTPTGVGMARGRFLQPGDVMMASIEQIGSIRNRVVAG</sequence>
<evidence type="ECO:0000256" key="2">
    <source>
        <dbReference type="ARBA" id="ARBA00010211"/>
    </source>
</evidence>
<evidence type="ECO:0000313" key="6">
    <source>
        <dbReference type="EMBL" id="WIT14344.1"/>
    </source>
</evidence>
<dbReference type="GO" id="GO:0016853">
    <property type="term" value="F:isomerase activity"/>
    <property type="evidence" value="ECO:0007669"/>
    <property type="project" value="UniProtKB-ARBA"/>
</dbReference>
<evidence type="ECO:0000256" key="4">
    <source>
        <dbReference type="ARBA" id="ARBA00022801"/>
    </source>
</evidence>
<dbReference type="GO" id="GO:0016787">
    <property type="term" value="F:hydrolase activity"/>
    <property type="evidence" value="ECO:0007669"/>
    <property type="project" value="UniProtKB-KW"/>
</dbReference>
<dbReference type="AlphaFoldDB" id="A0AA95SZG1"/>
<dbReference type="FunFam" id="3.90.850.10:FF:000002">
    <property type="entry name" value="2-hydroxyhepta-2,4-diene-1,7-dioate isomerase"/>
    <property type="match status" value="1"/>
</dbReference>
<dbReference type="KEGG" id="pais:PFX98_12180"/>
<reference evidence="6" key="1">
    <citation type="submission" date="2023-01" db="EMBL/GenBank/DDBJ databases">
        <title>Whole genome sequence of Paucibacter sp. S2-9 isolated from pond sediment.</title>
        <authorList>
            <person name="Jung J.Y."/>
        </authorList>
    </citation>
    <scope>NUCLEOTIDE SEQUENCE</scope>
    <source>
        <strain evidence="6">S2-9</strain>
    </source>
</reference>
<comment type="similarity">
    <text evidence="2">Belongs to the FAH family.</text>
</comment>
<dbReference type="PANTHER" id="PTHR42796">
    <property type="entry name" value="FUMARYLACETOACETATE HYDROLASE DOMAIN-CONTAINING PROTEIN 2A-RELATED"/>
    <property type="match status" value="1"/>
</dbReference>
<evidence type="ECO:0000259" key="5">
    <source>
        <dbReference type="Pfam" id="PF01557"/>
    </source>
</evidence>
<accession>A0AA95SZG1</accession>
<evidence type="ECO:0000313" key="7">
    <source>
        <dbReference type="Proteomes" id="UP001177769"/>
    </source>
</evidence>
<dbReference type="InterPro" id="IPR011234">
    <property type="entry name" value="Fumarylacetoacetase-like_C"/>
</dbReference>
<gene>
    <name evidence="6" type="ORF">PFX98_12180</name>
</gene>
<keyword evidence="4 6" id="KW-0378">Hydrolase</keyword>
<name>A0AA95SZG1_9BURK</name>
<proteinExistence type="inferred from homology"/>
<dbReference type="EMBL" id="CP116346">
    <property type="protein sequence ID" value="WIT14344.1"/>
    <property type="molecule type" value="Genomic_DNA"/>
</dbReference>
<feature type="domain" description="Fumarylacetoacetase-like C-terminal" evidence="5">
    <location>
        <begin position="99"/>
        <end position="310"/>
    </location>
</feature>
<keyword evidence="7" id="KW-1185">Reference proteome</keyword>
<dbReference type="Gene3D" id="3.90.850.10">
    <property type="entry name" value="Fumarylacetoacetase-like, C-terminal domain"/>
    <property type="match status" value="1"/>
</dbReference>
<organism evidence="6 7">
    <name type="scientific">Paucibacter sediminis</name>
    <dbReference type="NCBI Taxonomy" id="3019553"/>
    <lineage>
        <taxon>Bacteria</taxon>
        <taxon>Pseudomonadati</taxon>
        <taxon>Pseudomonadota</taxon>
        <taxon>Betaproteobacteria</taxon>
        <taxon>Burkholderiales</taxon>
        <taxon>Sphaerotilaceae</taxon>
        <taxon>Roseateles</taxon>
    </lineage>
</organism>
<comment type="cofactor">
    <cofactor evidence="1">
        <name>Mg(2+)</name>
        <dbReference type="ChEBI" id="CHEBI:18420"/>
    </cofactor>
</comment>
<dbReference type="InterPro" id="IPR051121">
    <property type="entry name" value="FAH"/>
</dbReference>
<dbReference type="SUPFAM" id="SSF56529">
    <property type="entry name" value="FAH"/>
    <property type="match status" value="1"/>
</dbReference>
<dbReference type="PANTHER" id="PTHR42796:SF4">
    <property type="entry name" value="FUMARYLACETOACETATE HYDROLASE DOMAIN-CONTAINING PROTEIN 2A"/>
    <property type="match status" value="1"/>
</dbReference>
<evidence type="ECO:0000256" key="3">
    <source>
        <dbReference type="ARBA" id="ARBA00022723"/>
    </source>
</evidence>
<keyword evidence="3" id="KW-0479">Metal-binding</keyword>
<evidence type="ECO:0000256" key="1">
    <source>
        <dbReference type="ARBA" id="ARBA00001946"/>
    </source>
</evidence>